<evidence type="ECO:0000256" key="1">
    <source>
        <dbReference type="ARBA" id="ARBA00004418"/>
    </source>
</evidence>
<comment type="similarity">
    <text evidence="2">Belongs to the bacterial solute-binding protein SsuA/TauA family.</text>
</comment>
<keyword evidence="7" id="KW-1185">Reference proteome</keyword>
<dbReference type="Proteomes" id="UP000746595">
    <property type="component" value="Unassembled WGS sequence"/>
</dbReference>
<evidence type="ECO:0000259" key="5">
    <source>
        <dbReference type="Pfam" id="PF09084"/>
    </source>
</evidence>
<dbReference type="SUPFAM" id="SSF53850">
    <property type="entry name" value="Periplasmic binding protein-like II"/>
    <property type="match status" value="1"/>
</dbReference>
<sequence length="340" mass="35081">MGIKRRTLFTRAASGLAIASLAALSLTACGGDSTAGAANSAEGGVTKLRVAVAPIQFETAHVAKEQGMFEKQGLDVEIVNGADPAALLAQVVSGDVDIAIGSWINVATSVAQGVPVSVIGANGMVDAEAQNSGVLVTKKSGITDLAALKGKTIGVVGVKSGGDIPVLQALEGAGIKLDEVKEVAIPYAGMQAALEQGTVDAVVPADSFYHQMLDAGFVSISNPVREYQGNMPVTVWTAKTDWLAKNGPAAEKFTAAMTDAVAFYQDPVNLAAIQKINATANQIDIAKAPKEFVPADVTFNVKEAQDGIDAMVHFGLLAKPITVDEVLWDKAPRRDSAAAK</sequence>
<keyword evidence="3 4" id="KW-0732">Signal</keyword>
<evidence type="ECO:0000313" key="7">
    <source>
        <dbReference type="Proteomes" id="UP000746595"/>
    </source>
</evidence>
<accession>A0ABX1G0G2</accession>
<proteinExistence type="inferred from homology"/>
<evidence type="ECO:0000256" key="2">
    <source>
        <dbReference type="ARBA" id="ARBA00010742"/>
    </source>
</evidence>
<gene>
    <name evidence="6" type="ORF">HED64_03155</name>
</gene>
<protein>
    <submittedName>
        <fullName evidence="6">ABC transporter substrate-binding protein</fullName>
    </submittedName>
</protein>
<evidence type="ECO:0000256" key="3">
    <source>
        <dbReference type="ARBA" id="ARBA00022729"/>
    </source>
</evidence>
<dbReference type="EMBL" id="JAAWVT010000001">
    <property type="protein sequence ID" value="NKG19708.1"/>
    <property type="molecule type" value="Genomic_DNA"/>
</dbReference>
<feature type="chain" id="PRO_5047504889" evidence="4">
    <location>
        <begin position="31"/>
        <end position="340"/>
    </location>
</feature>
<dbReference type="PROSITE" id="PS51257">
    <property type="entry name" value="PROKAR_LIPOPROTEIN"/>
    <property type="match status" value="1"/>
</dbReference>
<dbReference type="RefSeq" id="WP_168150624.1">
    <property type="nucleotide sequence ID" value="NZ_JAAWVT010000001.1"/>
</dbReference>
<feature type="domain" description="SsuA/THI5-like" evidence="5">
    <location>
        <begin position="61"/>
        <end position="264"/>
    </location>
</feature>
<evidence type="ECO:0000256" key="4">
    <source>
        <dbReference type="SAM" id="SignalP"/>
    </source>
</evidence>
<evidence type="ECO:0000313" key="6">
    <source>
        <dbReference type="EMBL" id="NKG19708.1"/>
    </source>
</evidence>
<feature type="signal peptide" evidence="4">
    <location>
        <begin position="1"/>
        <end position="30"/>
    </location>
</feature>
<organism evidence="6 7">
    <name type="scientific">Paeniglutamicibacter terrestris</name>
    <dbReference type="NCBI Taxonomy" id="2723403"/>
    <lineage>
        <taxon>Bacteria</taxon>
        <taxon>Bacillati</taxon>
        <taxon>Actinomycetota</taxon>
        <taxon>Actinomycetes</taxon>
        <taxon>Micrococcales</taxon>
        <taxon>Micrococcaceae</taxon>
        <taxon>Paeniglutamicibacter</taxon>
    </lineage>
</organism>
<dbReference type="Pfam" id="PF09084">
    <property type="entry name" value="NMT1"/>
    <property type="match status" value="1"/>
</dbReference>
<comment type="subcellular location">
    <subcellularLocation>
        <location evidence="1">Periplasm</location>
    </subcellularLocation>
</comment>
<dbReference type="PANTHER" id="PTHR30024:SF47">
    <property type="entry name" value="TAURINE-BINDING PERIPLASMIC PROTEIN"/>
    <property type="match status" value="1"/>
</dbReference>
<dbReference type="PANTHER" id="PTHR30024">
    <property type="entry name" value="ALIPHATIC SULFONATES-BINDING PROTEIN-RELATED"/>
    <property type="match status" value="1"/>
</dbReference>
<name>A0ABX1G0G2_9MICC</name>
<comment type="caution">
    <text evidence="6">The sequence shown here is derived from an EMBL/GenBank/DDBJ whole genome shotgun (WGS) entry which is preliminary data.</text>
</comment>
<dbReference type="Gene3D" id="3.40.190.10">
    <property type="entry name" value="Periplasmic binding protein-like II"/>
    <property type="match status" value="2"/>
</dbReference>
<reference evidence="6 7" key="1">
    <citation type="submission" date="2020-04" db="EMBL/GenBank/DDBJ databases">
        <title>Paeniglutamicibacter sp. ANT13_2, a novel actinomycete isolated from sediment in Antarctica.</title>
        <authorList>
            <person name="Sakdapetsiri C."/>
            <person name="Pinyakong O."/>
        </authorList>
    </citation>
    <scope>NUCLEOTIDE SEQUENCE [LARGE SCALE GENOMIC DNA]</scope>
    <source>
        <strain evidence="6 7">ANT13_2</strain>
    </source>
</reference>
<dbReference type="InterPro" id="IPR015168">
    <property type="entry name" value="SsuA/THI5"/>
</dbReference>